<feature type="compositionally biased region" description="Polar residues" evidence="1">
    <location>
        <begin position="409"/>
        <end position="423"/>
    </location>
</feature>
<dbReference type="RefSeq" id="WP_202854927.1">
    <property type="nucleotide sequence ID" value="NZ_JAEUGD010000010.1"/>
</dbReference>
<evidence type="ECO:0000313" key="3">
    <source>
        <dbReference type="Proteomes" id="UP000614216"/>
    </source>
</evidence>
<dbReference type="NCBIfam" id="TIGR03696">
    <property type="entry name" value="Rhs_assc_core"/>
    <property type="match status" value="1"/>
</dbReference>
<dbReference type="PANTHER" id="PTHR32305">
    <property type="match status" value="1"/>
</dbReference>
<keyword evidence="3" id="KW-1185">Reference proteome</keyword>
<protein>
    <submittedName>
        <fullName evidence="2">RHS repeat-associated core domain-containing protein</fullName>
    </submittedName>
</protein>
<comment type="caution">
    <text evidence="2">The sequence shown here is derived from an EMBL/GenBank/DDBJ whole genome shotgun (WGS) entry which is preliminary data.</text>
</comment>
<dbReference type="AlphaFoldDB" id="A0A937KAG0"/>
<sequence length="447" mass="49422">MAGDDEVIGLNNQISAGAALSTPVGPGDKLDMQVYSYYEAGDYGGLQTGNAVLMAVAGAFGGANGGNTYEQSTYDAFSSADGAGMLVSGNDAGDARPAAYLNYILFDEKMNPYKFGHAQITGTANSHELVTLNDVIVEEAGFAYIYLSNESDSPLPVFFDDMNVVLTEGNVVQKDDYYPFGLQFNSWNRVTTKPNKHLYNGKELQTDLGLNWYDYGLRFYDPVLGRWPVIDPLADEFHSWSSYNYTFNNPVRFTDPDGAAPTDIIVLSYGGSQRNHTFGHQAVLIGNDKDGYVFYSRDKDGSYTNSEGDVVNDNYTIKSFDSIEEFANSEYNTFKEDYDDDEGFKHSERDSDGNIKQRFKEGYRIKTDSETDEKMKAAADAKTKESFSLFSSNCTHGCKEALDAGGLNNGESTDGSKNYLPQTKQEEIERSNKGTDIDDQLVPKRDK</sequence>
<dbReference type="InterPro" id="IPR050708">
    <property type="entry name" value="T6SS_VgrG/RHS"/>
</dbReference>
<accession>A0A937KAG0</accession>
<reference evidence="2" key="1">
    <citation type="submission" date="2021-01" db="EMBL/GenBank/DDBJ databases">
        <title>Fulvivirga kasyanovii gen. nov., sp nov., a novel member of the phylum Bacteroidetes isolated from seawater in a mussel farm.</title>
        <authorList>
            <person name="Zhao L.-H."/>
            <person name="Wang Z.-J."/>
        </authorList>
    </citation>
    <scope>NUCLEOTIDE SEQUENCE</scope>
    <source>
        <strain evidence="2">29W222</strain>
    </source>
</reference>
<organism evidence="2 3">
    <name type="scientific">Fulvivirga marina</name>
    <dbReference type="NCBI Taxonomy" id="2494733"/>
    <lineage>
        <taxon>Bacteria</taxon>
        <taxon>Pseudomonadati</taxon>
        <taxon>Bacteroidota</taxon>
        <taxon>Cytophagia</taxon>
        <taxon>Cytophagales</taxon>
        <taxon>Fulvivirgaceae</taxon>
        <taxon>Fulvivirga</taxon>
    </lineage>
</organism>
<dbReference type="Gene3D" id="2.180.10.10">
    <property type="entry name" value="RHS repeat-associated core"/>
    <property type="match status" value="1"/>
</dbReference>
<feature type="compositionally biased region" description="Basic and acidic residues" evidence="1">
    <location>
        <begin position="424"/>
        <end position="447"/>
    </location>
</feature>
<dbReference type="InterPro" id="IPR022385">
    <property type="entry name" value="Rhs_assc_core"/>
</dbReference>
<dbReference type="EMBL" id="JAEUGD010000010">
    <property type="protein sequence ID" value="MBL6445381.1"/>
    <property type="molecule type" value="Genomic_DNA"/>
</dbReference>
<proteinExistence type="predicted"/>
<dbReference type="Proteomes" id="UP000614216">
    <property type="component" value="Unassembled WGS sequence"/>
</dbReference>
<evidence type="ECO:0000256" key="1">
    <source>
        <dbReference type="SAM" id="MobiDB-lite"/>
    </source>
</evidence>
<gene>
    <name evidence="2" type="ORF">JMN32_03625</name>
</gene>
<name>A0A937KAG0_9BACT</name>
<dbReference type="PANTHER" id="PTHR32305:SF15">
    <property type="entry name" value="PROTEIN RHSA-RELATED"/>
    <property type="match status" value="1"/>
</dbReference>
<evidence type="ECO:0000313" key="2">
    <source>
        <dbReference type="EMBL" id="MBL6445381.1"/>
    </source>
</evidence>
<feature type="region of interest" description="Disordered" evidence="1">
    <location>
        <begin position="401"/>
        <end position="447"/>
    </location>
</feature>